<evidence type="ECO:0000313" key="8">
    <source>
        <dbReference type="EMBL" id="OGK18185.1"/>
    </source>
</evidence>
<dbReference type="Pfam" id="PF21981">
    <property type="entry name" value="RecX_HTH3"/>
    <property type="match status" value="1"/>
</dbReference>
<comment type="similarity">
    <text evidence="2 5">Belongs to the RecX family.</text>
</comment>
<dbReference type="AlphaFoldDB" id="A0A1F7GH37"/>
<evidence type="ECO:0000313" key="9">
    <source>
        <dbReference type="Proteomes" id="UP000177026"/>
    </source>
</evidence>
<dbReference type="InterPro" id="IPR036388">
    <property type="entry name" value="WH-like_DNA-bd_sf"/>
</dbReference>
<organism evidence="8 9">
    <name type="scientific">Candidatus Roizmanbacteria bacterium RIFCSPHIGHO2_01_FULL_39_8</name>
    <dbReference type="NCBI Taxonomy" id="1802033"/>
    <lineage>
        <taxon>Bacteria</taxon>
        <taxon>Candidatus Roizmaniibacteriota</taxon>
    </lineage>
</organism>
<dbReference type="GO" id="GO:0005737">
    <property type="term" value="C:cytoplasm"/>
    <property type="evidence" value="ECO:0007669"/>
    <property type="project" value="UniProtKB-SubCell"/>
</dbReference>
<dbReference type="InterPro" id="IPR003783">
    <property type="entry name" value="Regulatory_RecX"/>
</dbReference>
<protein>
    <recommendedName>
        <fullName evidence="3 5">Regulatory protein RecX</fullName>
    </recommendedName>
</protein>
<dbReference type="PANTHER" id="PTHR33602:SF1">
    <property type="entry name" value="REGULATORY PROTEIN RECX FAMILY PROTEIN"/>
    <property type="match status" value="1"/>
</dbReference>
<comment type="subcellular location">
    <subcellularLocation>
        <location evidence="1 5">Cytoplasm</location>
    </subcellularLocation>
</comment>
<gene>
    <name evidence="5" type="primary">recX</name>
    <name evidence="8" type="ORF">A2866_04835</name>
</gene>
<dbReference type="Proteomes" id="UP000177026">
    <property type="component" value="Unassembled WGS sequence"/>
</dbReference>
<comment type="function">
    <text evidence="5">Modulates RecA activity.</text>
</comment>
<feature type="domain" description="RecX second three-helical" evidence="6">
    <location>
        <begin position="61"/>
        <end position="100"/>
    </location>
</feature>
<dbReference type="InterPro" id="IPR053925">
    <property type="entry name" value="RecX_HTH_3rd"/>
</dbReference>
<evidence type="ECO:0000256" key="5">
    <source>
        <dbReference type="HAMAP-Rule" id="MF_01114"/>
    </source>
</evidence>
<dbReference type="PANTHER" id="PTHR33602">
    <property type="entry name" value="REGULATORY PROTEIN RECX FAMILY PROTEIN"/>
    <property type="match status" value="1"/>
</dbReference>
<evidence type="ECO:0000256" key="3">
    <source>
        <dbReference type="ARBA" id="ARBA00018111"/>
    </source>
</evidence>
<keyword evidence="4 5" id="KW-0963">Cytoplasm</keyword>
<dbReference type="HAMAP" id="MF_01114">
    <property type="entry name" value="RecX"/>
    <property type="match status" value="1"/>
</dbReference>
<dbReference type="GO" id="GO:0006282">
    <property type="term" value="P:regulation of DNA repair"/>
    <property type="evidence" value="ECO:0007669"/>
    <property type="project" value="UniProtKB-UniRule"/>
</dbReference>
<evidence type="ECO:0000259" key="6">
    <source>
        <dbReference type="Pfam" id="PF02631"/>
    </source>
</evidence>
<feature type="domain" description="RecX third three-helical" evidence="7">
    <location>
        <begin position="109"/>
        <end position="152"/>
    </location>
</feature>
<evidence type="ECO:0000256" key="4">
    <source>
        <dbReference type="ARBA" id="ARBA00022490"/>
    </source>
</evidence>
<evidence type="ECO:0000256" key="1">
    <source>
        <dbReference type="ARBA" id="ARBA00004496"/>
    </source>
</evidence>
<comment type="caution">
    <text evidence="8">The sequence shown here is derived from an EMBL/GenBank/DDBJ whole genome shotgun (WGS) entry which is preliminary data.</text>
</comment>
<dbReference type="Pfam" id="PF02631">
    <property type="entry name" value="RecX_HTH2"/>
    <property type="match status" value="1"/>
</dbReference>
<dbReference type="InterPro" id="IPR053924">
    <property type="entry name" value="RecX_HTH_2nd"/>
</dbReference>
<reference evidence="8 9" key="1">
    <citation type="journal article" date="2016" name="Nat. Commun.">
        <title>Thousands of microbial genomes shed light on interconnected biogeochemical processes in an aquifer system.</title>
        <authorList>
            <person name="Anantharaman K."/>
            <person name="Brown C.T."/>
            <person name="Hug L.A."/>
            <person name="Sharon I."/>
            <person name="Castelle C.J."/>
            <person name="Probst A.J."/>
            <person name="Thomas B.C."/>
            <person name="Singh A."/>
            <person name="Wilkins M.J."/>
            <person name="Karaoz U."/>
            <person name="Brodie E.L."/>
            <person name="Williams K.H."/>
            <person name="Hubbard S.S."/>
            <person name="Banfield J.F."/>
        </authorList>
    </citation>
    <scope>NUCLEOTIDE SEQUENCE [LARGE SCALE GENOMIC DNA]</scope>
</reference>
<proteinExistence type="inferred from homology"/>
<evidence type="ECO:0000256" key="2">
    <source>
        <dbReference type="ARBA" id="ARBA00009695"/>
    </source>
</evidence>
<dbReference type="Gene3D" id="1.10.10.10">
    <property type="entry name" value="Winged helix-like DNA-binding domain superfamily/Winged helix DNA-binding domain"/>
    <property type="match status" value="3"/>
</dbReference>
<accession>A0A1F7GH37</accession>
<evidence type="ECO:0000259" key="7">
    <source>
        <dbReference type="Pfam" id="PF21981"/>
    </source>
</evidence>
<name>A0A1F7GH37_9BACT</name>
<dbReference type="EMBL" id="MFZI01000074">
    <property type="protein sequence ID" value="OGK18185.1"/>
    <property type="molecule type" value="Genomic_DNA"/>
</dbReference>
<sequence>MTDENEDLHDLLNSAYFYLKFRPRTEWEIRKHLNKKTERRHWSRDLVKKGIEHLKERGFIDDKEFIRLFVESRNSGKPKSAFVLTQELIRLGIIKELIDEYFVQKPQPEEELAMKALLPRWRRFSHLSKQARFQKASAFLYRRGFSFDISKETIKALEEQYP</sequence>